<protein>
    <recommendedName>
        <fullName evidence="7">EamA domain-containing protein</fullName>
    </recommendedName>
</protein>
<accession>A0A220VG79</accession>
<dbReference type="AlphaFoldDB" id="A0A220VG79"/>
<dbReference type="OrthoDB" id="9809509at2"/>
<feature type="domain" description="EamA" evidence="7">
    <location>
        <begin position="154"/>
        <end position="288"/>
    </location>
</feature>
<keyword evidence="5 6" id="KW-0472">Membrane</keyword>
<reference evidence="8 9" key="1">
    <citation type="journal article" date="2016" name="Int. J. Syst. Evol. Microbiol.">
        <title>Paraphotobacterium marinum gen. nov., sp. nov., a member of the family Vibrionaceae, isolated from surface seawater.</title>
        <authorList>
            <person name="Huang Z."/>
            <person name="Dong C."/>
            <person name="Shao Z."/>
        </authorList>
    </citation>
    <scope>NUCLEOTIDE SEQUENCE [LARGE SCALE GENOMIC DNA]</scope>
    <source>
        <strain evidence="8 9">NSCS20N07D</strain>
    </source>
</reference>
<keyword evidence="4 6" id="KW-1133">Transmembrane helix</keyword>
<dbReference type="InterPro" id="IPR037185">
    <property type="entry name" value="EmrE-like"/>
</dbReference>
<feature type="transmembrane region" description="Helical" evidence="6">
    <location>
        <begin position="271"/>
        <end position="288"/>
    </location>
</feature>
<comment type="subcellular location">
    <subcellularLocation>
        <location evidence="1">Membrane</location>
        <topology evidence="1">Multi-pass membrane protein</topology>
    </subcellularLocation>
</comment>
<feature type="transmembrane region" description="Helical" evidence="6">
    <location>
        <begin position="126"/>
        <end position="143"/>
    </location>
</feature>
<evidence type="ECO:0000256" key="4">
    <source>
        <dbReference type="ARBA" id="ARBA00022989"/>
    </source>
</evidence>
<keyword evidence="3 6" id="KW-0812">Transmembrane</keyword>
<proteinExistence type="inferred from homology"/>
<feature type="domain" description="EamA" evidence="7">
    <location>
        <begin position="12"/>
        <end position="140"/>
    </location>
</feature>
<name>A0A220VG79_9GAMM</name>
<dbReference type="SUPFAM" id="SSF103481">
    <property type="entry name" value="Multidrug resistance efflux transporter EmrE"/>
    <property type="match status" value="2"/>
</dbReference>
<dbReference type="GO" id="GO:0016020">
    <property type="term" value="C:membrane"/>
    <property type="evidence" value="ECO:0007669"/>
    <property type="project" value="UniProtKB-SubCell"/>
</dbReference>
<gene>
    <name evidence="8" type="ORF">CF386_09905</name>
</gene>
<evidence type="ECO:0000256" key="5">
    <source>
        <dbReference type="ARBA" id="ARBA00023136"/>
    </source>
</evidence>
<feature type="transmembrane region" description="Helical" evidence="6">
    <location>
        <begin position="183"/>
        <end position="207"/>
    </location>
</feature>
<evidence type="ECO:0000256" key="6">
    <source>
        <dbReference type="SAM" id="Phobius"/>
    </source>
</evidence>
<dbReference type="Proteomes" id="UP000242175">
    <property type="component" value="Chromosome small"/>
</dbReference>
<feature type="transmembrane region" description="Helical" evidence="6">
    <location>
        <begin position="149"/>
        <end position="171"/>
    </location>
</feature>
<dbReference type="PANTHER" id="PTHR32322:SF2">
    <property type="entry name" value="EAMA DOMAIN-CONTAINING PROTEIN"/>
    <property type="match status" value="1"/>
</dbReference>
<evidence type="ECO:0000313" key="8">
    <source>
        <dbReference type="EMBL" id="ASK79367.1"/>
    </source>
</evidence>
<feature type="transmembrane region" description="Helical" evidence="6">
    <location>
        <begin position="245"/>
        <end position="265"/>
    </location>
</feature>
<comment type="similarity">
    <text evidence="2">Belongs to the EamA transporter family.</text>
</comment>
<feature type="transmembrane region" description="Helical" evidence="6">
    <location>
        <begin position="41"/>
        <end position="58"/>
    </location>
</feature>
<feature type="transmembrane region" description="Helical" evidence="6">
    <location>
        <begin position="219"/>
        <end position="238"/>
    </location>
</feature>
<evidence type="ECO:0000259" key="7">
    <source>
        <dbReference type="Pfam" id="PF00892"/>
    </source>
</evidence>
<keyword evidence="9" id="KW-1185">Reference proteome</keyword>
<organism evidence="8 9">
    <name type="scientific">Paraphotobacterium marinum</name>
    <dbReference type="NCBI Taxonomy" id="1755811"/>
    <lineage>
        <taxon>Bacteria</taxon>
        <taxon>Pseudomonadati</taxon>
        <taxon>Pseudomonadota</taxon>
        <taxon>Gammaproteobacteria</taxon>
        <taxon>Vibrionales</taxon>
        <taxon>Vibrionaceae</taxon>
        <taxon>Paraphotobacterium</taxon>
    </lineage>
</organism>
<dbReference type="EMBL" id="CP022356">
    <property type="protein sequence ID" value="ASK79367.1"/>
    <property type="molecule type" value="Genomic_DNA"/>
</dbReference>
<evidence type="ECO:0000256" key="2">
    <source>
        <dbReference type="ARBA" id="ARBA00007362"/>
    </source>
</evidence>
<dbReference type="RefSeq" id="WP_089074275.1">
    <property type="nucleotide sequence ID" value="NZ_CBCSAM010000004.1"/>
</dbReference>
<feature type="transmembrane region" description="Helical" evidence="6">
    <location>
        <begin position="95"/>
        <end position="117"/>
    </location>
</feature>
<feature type="transmembrane region" description="Helical" evidence="6">
    <location>
        <begin position="70"/>
        <end position="89"/>
    </location>
</feature>
<dbReference type="InterPro" id="IPR000620">
    <property type="entry name" value="EamA_dom"/>
</dbReference>
<evidence type="ECO:0000256" key="1">
    <source>
        <dbReference type="ARBA" id="ARBA00004141"/>
    </source>
</evidence>
<evidence type="ECO:0000256" key="3">
    <source>
        <dbReference type="ARBA" id="ARBA00022692"/>
    </source>
</evidence>
<dbReference type="InterPro" id="IPR050638">
    <property type="entry name" value="AA-Vitamin_Transporters"/>
</dbReference>
<dbReference type="Pfam" id="PF00892">
    <property type="entry name" value="EamA"/>
    <property type="match status" value="2"/>
</dbReference>
<dbReference type="KEGG" id="pmai:CF386_09905"/>
<evidence type="ECO:0000313" key="9">
    <source>
        <dbReference type="Proteomes" id="UP000242175"/>
    </source>
</evidence>
<dbReference type="PANTHER" id="PTHR32322">
    <property type="entry name" value="INNER MEMBRANE TRANSPORTER"/>
    <property type="match status" value="1"/>
</dbReference>
<sequence length="302" mass="34120">MNQISAYKTFSLFFTFIFLWSTGFITTKIGLGYMLPFQLLFFRYLTAFLILFTLYFVLKLPKLTRKEVLHQFITGIFFSAGIAGMFLSIKNGFSPGLTSLIMGIQPILTAVIGFMIFQEKMTLKQILGMIVGFISITFILVSPHSKNHAFLLVGFLFNLLGLFSFTIGTIYQKKMGSNHHPVCALFWQFFVSVILFSILGLSLYGHLMVHFDIKSVSIIIWQGLVINIFSWALLIHLLKKYSATTVASLLLIVPALTTLESWIVFDQNITLLTSIAIFTTILGVYLVVKPSKKKKSQMALTQ</sequence>
<feature type="transmembrane region" description="Helical" evidence="6">
    <location>
        <begin position="12"/>
        <end position="35"/>
    </location>
</feature>